<reference evidence="1" key="1">
    <citation type="submission" date="2020-11" db="EMBL/GenBank/DDBJ databases">
        <authorList>
            <person name="Konstantinou D."/>
            <person name="Gkelis S."/>
            <person name="Popin R."/>
            <person name="Fewer D."/>
            <person name="Sivonen K."/>
        </authorList>
    </citation>
    <scope>NUCLEOTIDE SEQUENCE</scope>
    <source>
        <strain evidence="1">TAU-MAC 1115</strain>
    </source>
</reference>
<name>A0A947GIR4_9CYAN</name>
<reference evidence="1" key="2">
    <citation type="journal article" date="2021" name="Mar. Drugs">
        <title>Genome Reduction and Secondary Metabolism of the Marine Sponge-Associated Cyanobacterium Leptothoe.</title>
        <authorList>
            <person name="Konstantinou D."/>
            <person name="Popin R.V."/>
            <person name="Fewer D.P."/>
            <person name="Sivonen K."/>
            <person name="Gkelis S."/>
        </authorList>
    </citation>
    <scope>NUCLEOTIDE SEQUENCE</scope>
    <source>
        <strain evidence="1">TAU-MAC 1115</strain>
    </source>
</reference>
<comment type="caution">
    <text evidence="1">The sequence shown here is derived from an EMBL/GenBank/DDBJ whole genome shotgun (WGS) entry which is preliminary data.</text>
</comment>
<evidence type="ECO:0000313" key="1">
    <source>
        <dbReference type="EMBL" id="MBT9315894.1"/>
    </source>
</evidence>
<proteinExistence type="predicted"/>
<sequence length="44" mass="4840">SLLSVIETCRLRKVNPWPYIAEVIAQGRKGLPPPSPPQLQESIG</sequence>
<accession>A0A947GIR4</accession>
<evidence type="ECO:0000313" key="2">
    <source>
        <dbReference type="Proteomes" id="UP000717364"/>
    </source>
</evidence>
<dbReference type="AlphaFoldDB" id="A0A947GIR4"/>
<feature type="non-terminal residue" evidence="1">
    <location>
        <position position="1"/>
    </location>
</feature>
<gene>
    <name evidence="1" type="ORF">IXB50_10715</name>
</gene>
<organism evidence="1 2">
    <name type="scientific">Leptothoe spongobia TAU-MAC 1115</name>
    <dbReference type="NCBI Taxonomy" id="1967444"/>
    <lineage>
        <taxon>Bacteria</taxon>
        <taxon>Bacillati</taxon>
        <taxon>Cyanobacteriota</taxon>
        <taxon>Cyanophyceae</taxon>
        <taxon>Nodosilineales</taxon>
        <taxon>Cymatolegaceae</taxon>
        <taxon>Leptothoe</taxon>
        <taxon>Leptothoe spongobia</taxon>
    </lineage>
</organism>
<dbReference type="EMBL" id="JADOES010000017">
    <property type="protein sequence ID" value="MBT9315894.1"/>
    <property type="molecule type" value="Genomic_DNA"/>
</dbReference>
<protein>
    <submittedName>
        <fullName evidence="1">Transposase domain-containing protein</fullName>
    </submittedName>
</protein>
<keyword evidence="2" id="KW-1185">Reference proteome</keyword>
<dbReference type="Proteomes" id="UP000717364">
    <property type="component" value="Unassembled WGS sequence"/>
</dbReference>